<name>A0A2P2P7Q6_RHIMU</name>
<sequence>MDALVHVRPQMRHRLRLHTTTRRSGCRAEESWRMHQRVRISVLLTVAWRQCPGPFGLWLTGFRREGTILLMVRTSHRRMEAELTQLREMLILKCR</sequence>
<proteinExistence type="predicted"/>
<reference evidence="1" key="1">
    <citation type="submission" date="2018-02" db="EMBL/GenBank/DDBJ databases">
        <title>Rhizophora mucronata_Transcriptome.</title>
        <authorList>
            <person name="Meera S.P."/>
            <person name="Sreeshan A."/>
            <person name="Augustine A."/>
        </authorList>
    </citation>
    <scope>NUCLEOTIDE SEQUENCE</scope>
    <source>
        <tissue evidence="1">Leaf</tissue>
    </source>
</reference>
<accession>A0A2P2P7Q6</accession>
<evidence type="ECO:0000313" key="1">
    <source>
        <dbReference type="EMBL" id="MBX50752.1"/>
    </source>
</evidence>
<protein>
    <submittedName>
        <fullName evidence="1">Uncharacterized protein</fullName>
    </submittedName>
</protein>
<organism evidence="1">
    <name type="scientific">Rhizophora mucronata</name>
    <name type="common">Asiatic mangrove</name>
    <dbReference type="NCBI Taxonomy" id="61149"/>
    <lineage>
        <taxon>Eukaryota</taxon>
        <taxon>Viridiplantae</taxon>
        <taxon>Streptophyta</taxon>
        <taxon>Embryophyta</taxon>
        <taxon>Tracheophyta</taxon>
        <taxon>Spermatophyta</taxon>
        <taxon>Magnoliopsida</taxon>
        <taxon>eudicotyledons</taxon>
        <taxon>Gunneridae</taxon>
        <taxon>Pentapetalae</taxon>
        <taxon>rosids</taxon>
        <taxon>fabids</taxon>
        <taxon>Malpighiales</taxon>
        <taxon>Rhizophoraceae</taxon>
        <taxon>Rhizophora</taxon>
    </lineage>
</organism>
<dbReference type="AlphaFoldDB" id="A0A2P2P7Q6"/>
<dbReference type="EMBL" id="GGEC01070268">
    <property type="protein sequence ID" value="MBX50752.1"/>
    <property type="molecule type" value="Transcribed_RNA"/>
</dbReference>